<proteinExistence type="predicted"/>
<reference evidence="4 5" key="1">
    <citation type="submission" date="2018-06" db="EMBL/GenBank/DDBJ databases">
        <authorList>
            <consortium name="Pathogen Informatics"/>
            <person name="Doyle S."/>
        </authorList>
    </citation>
    <scope>NUCLEOTIDE SEQUENCE [LARGE SCALE GENOMIC DNA]</scope>
    <source>
        <strain evidence="4 5">NCTC12722</strain>
    </source>
</reference>
<dbReference type="EMBL" id="UIGB01000001">
    <property type="protein sequence ID" value="SUU83220.1"/>
    <property type="molecule type" value="Genomic_DNA"/>
</dbReference>
<accession>A0A380W2Y0</accession>
<feature type="region of interest" description="Disordered" evidence="2">
    <location>
        <begin position="48"/>
        <end position="67"/>
    </location>
</feature>
<dbReference type="InterPro" id="IPR027417">
    <property type="entry name" value="P-loop_NTPase"/>
</dbReference>
<dbReference type="SUPFAM" id="SSF52540">
    <property type="entry name" value="P-loop containing nucleoside triphosphate hydrolases"/>
    <property type="match status" value="1"/>
</dbReference>
<gene>
    <name evidence="4" type="ORF">NCTC12722_00383</name>
</gene>
<evidence type="ECO:0000313" key="4">
    <source>
        <dbReference type="EMBL" id="SUU83220.1"/>
    </source>
</evidence>
<dbReference type="RefSeq" id="WP_002718001.1">
    <property type="nucleotide sequence ID" value="NZ_UFSI01000001.1"/>
</dbReference>
<sequence>MTALPPESVAGGAKAALDGYEYQLGVSVLAALRLMLITKSASRITLEPANEEDLESDLEPATPGRVQPSANVADGYKLVVQVKLRNSGPWSITDFEALLKRGTTRRPAKHHLDDPGTRYLLITNADASGVARDLLVQGLEEWPEEQTFPASLSGTLPHGPEGRIAIWGVLTERLLDLEINDILGSLLRVPQSRQAECRARLRDEARQRMRGTSPGVWTREDLLSIIRGCGGYLASAPQLEAFVPPGNYQALSDLLERRNALVITGPSGTGKTWTALALVDQARQRPSAPEIIQVNVNNGPSSMRTLTDTGPKLFYVEDPWGQYSLRGGTDVWTEQLPRLLREAHAGHQYVITSRTDMLGQAKADEGLKRWTVVLDADQYRDGELADIYDKRLELLATELQAKALDFRTDALEALETPFEIDLFFTYMADGPEPDEVDPAFFRRILALAHRDAVEGVVVSYLNASDQTGWSAIIWALLTARSQFDRGQLIGLSRQLRITVPTFSDGLEKLVNRLVATRHLRQPGLTVSFSHPSVRAGFEIFIKENWARSQTALTSMISALTQLGGSQRDWAFETAARSLKAIADLVGAADNLDMEFEADSASRARIDAWLEESLVDPRADFRPVLQLASDVGTQKSIPSELARWFIQGIRRGGQFFLDRWQPPSFDDAWYERVSADTRSFAIADRFVREQLPEDRDGFGDTFPNKLDRIATGLTPAFLAAARKLVASGFDRNVGAVAAGAVRDLDRYEEVLEAALEELARLRRSYEREGKEQWRAIEDGECDAAVEEGYQSQHEEDGYAAGTLVDAYVKQVRALGRWRALAEHPRIAELCRAWADDVARASGPVPLEELRTLIAVARSSNDEDRVWEAAREHWQASLSSDLEERILSNPSDESLRGALAYCALIKSPTALARCFERLAHTPASFVHLLVDAHAAQRRISSKTRARRIRSLMAMLPGVAVEIFQALSLKDKAASVVGREALHLLDQAAEAATPSVLDEIVQVLIASGGAPSAAIRRWLIETADHRLAKAAAQAAILIEDDTLVWLALDHGRADAREVALPYLAARLPDPLPPRLLNFSSDPGSRVRRALVRILATRRCAEHQGVLRRLVDDDWSDAEAFHNEEPSYPIAREAVVGLAAYGSLSDDIGEALLFRAERTDDRSLGMVALETAAQCCSPAIRRKIWALSFIDQARWVRVDAIDALSQADVVESEILDAITAKLLLRLAPPLAASACVLLATHGRVEAVVAAMERVAYSTKRRALLLLGVCGLADRDRSAALGLLALLGSDHPAQQLLDLGEGERLPKTVLDDLGHIRVRKAVQGWLDDKIARD</sequence>
<evidence type="ECO:0000256" key="1">
    <source>
        <dbReference type="SAM" id="Coils"/>
    </source>
</evidence>
<dbReference type="Pfam" id="PF20720">
    <property type="entry name" value="nSTAND3"/>
    <property type="match status" value="1"/>
</dbReference>
<organism evidence="4 5">
    <name type="scientific">Afipia felis</name>
    <name type="common">Cat scratch disease bacillus</name>
    <dbReference type="NCBI Taxonomy" id="1035"/>
    <lineage>
        <taxon>Bacteria</taxon>
        <taxon>Pseudomonadati</taxon>
        <taxon>Pseudomonadota</taxon>
        <taxon>Alphaproteobacteria</taxon>
        <taxon>Hyphomicrobiales</taxon>
        <taxon>Nitrobacteraceae</taxon>
        <taxon>Afipia</taxon>
    </lineage>
</organism>
<feature type="coiled-coil region" evidence="1">
    <location>
        <begin position="736"/>
        <end position="770"/>
    </location>
</feature>
<dbReference type="Proteomes" id="UP000254343">
    <property type="component" value="Unassembled WGS sequence"/>
</dbReference>
<feature type="compositionally biased region" description="Acidic residues" evidence="2">
    <location>
        <begin position="49"/>
        <end position="58"/>
    </location>
</feature>
<feature type="domain" description="Novel STAND NTPase 3" evidence="3">
    <location>
        <begin position="242"/>
        <end position="392"/>
    </location>
</feature>
<evidence type="ECO:0000256" key="2">
    <source>
        <dbReference type="SAM" id="MobiDB-lite"/>
    </source>
</evidence>
<name>A0A380W2Y0_AFIFE</name>
<evidence type="ECO:0000259" key="3">
    <source>
        <dbReference type="Pfam" id="PF20720"/>
    </source>
</evidence>
<evidence type="ECO:0000313" key="5">
    <source>
        <dbReference type="Proteomes" id="UP000254343"/>
    </source>
</evidence>
<dbReference type="InterPro" id="IPR049050">
    <property type="entry name" value="nSTAND3"/>
</dbReference>
<keyword evidence="1" id="KW-0175">Coiled coil</keyword>
<dbReference type="OrthoDB" id="6746502at2"/>
<protein>
    <recommendedName>
        <fullName evidence="3">Novel STAND NTPase 3 domain-containing protein</fullName>
    </recommendedName>
</protein>